<name>Q7S548_NEUCR</name>
<dbReference type="EMBL" id="CM002242">
    <property type="protein sequence ID" value="EAA30615.1"/>
    <property type="molecule type" value="Genomic_DNA"/>
</dbReference>
<protein>
    <submittedName>
        <fullName evidence="2">Uncharacterized protein</fullName>
    </submittedName>
</protein>
<proteinExistence type="predicted"/>
<feature type="compositionally biased region" description="Low complexity" evidence="1">
    <location>
        <begin position="51"/>
        <end position="60"/>
    </location>
</feature>
<feature type="region of interest" description="Disordered" evidence="1">
    <location>
        <begin position="91"/>
        <end position="124"/>
    </location>
</feature>
<gene>
    <name evidence="2" type="ORF">NCU05860</name>
</gene>
<dbReference type="InParanoid" id="Q7S548"/>
<dbReference type="Proteomes" id="UP000001805">
    <property type="component" value="Chromosome 7, Linkage Group VII"/>
</dbReference>
<organism evidence="2 3">
    <name type="scientific">Neurospora crassa (strain ATCC 24698 / 74-OR23-1A / CBS 708.71 / DSM 1257 / FGSC 987)</name>
    <dbReference type="NCBI Taxonomy" id="367110"/>
    <lineage>
        <taxon>Eukaryota</taxon>
        <taxon>Fungi</taxon>
        <taxon>Dikarya</taxon>
        <taxon>Ascomycota</taxon>
        <taxon>Pezizomycotina</taxon>
        <taxon>Sordariomycetes</taxon>
        <taxon>Sordariomycetidae</taxon>
        <taxon>Sordariales</taxon>
        <taxon>Sordariaceae</taxon>
        <taxon>Neurospora</taxon>
    </lineage>
</organism>
<dbReference type="HOGENOM" id="CLU_1175712_0_0_1"/>
<sequence>MDRLSGRSESPGPVTTVETMTEDMSRARALSVLCGGLNASGFALDGREVSPEPSESFMSTSPPPPSPEHHHAQAEDLLPDPQVSVDIEEAPAASELAPNLNTGSSRSLDDDHDDEEVHPVATASNDDDDLDFLFGVFSTAVEEYNKCTAILKQCEEETNAFQASTDSIRAFWRQKKAEMVAEVADVMDPALKELERDLNAFQAKIDMRKASMVEAARRANAFMDRWTKFAADGTIE</sequence>
<dbReference type="AlphaFoldDB" id="Q7S548"/>
<dbReference type="GeneID" id="3876024"/>
<dbReference type="SMR" id="Q7S548"/>
<dbReference type="OrthoDB" id="10433770at2759"/>
<dbReference type="KEGG" id="ncr:NCU05860"/>
<feature type="region of interest" description="Disordered" evidence="1">
    <location>
        <begin position="1"/>
        <end position="22"/>
    </location>
</feature>
<dbReference type="OMA" id="HHAQAED"/>
<evidence type="ECO:0000313" key="2">
    <source>
        <dbReference type="EMBL" id="EAA30615.1"/>
    </source>
</evidence>
<dbReference type="PaxDb" id="5141-EFNCRP00000005809"/>
<keyword evidence="3" id="KW-1185">Reference proteome</keyword>
<reference evidence="2 3" key="1">
    <citation type="journal article" date="2003" name="Nature">
        <title>The genome sequence of the filamentous fungus Neurospora crassa.</title>
        <authorList>
            <person name="Galagan J.E."/>
            <person name="Calvo S.E."/>
            <person name="Borkovich K.A."/>
            <person name="Selker E.U."/>
            <person name="Read N.D."/>
            <person name="Jaffe D."/>
            <person name="FitzHugh W."/>
            <person name="Ma L.J."/>
            <person name="Smirnov S."/>
            <person name="Purcell S."/>
            <person name="Rehman B."/>
            <person name="Elkins T."/>
            <person name="Engels R."/>
            <person name="Wang S."/>
            <person name="Nielsen C.B."/>
            <person name="Butler J."/>
            <person name="Endrizzi M."/>
            <person name="Qui D."/>
            <person name="Ianakiev P."/>
            <person name="Bell-Pedersen D."/>
            <person name="Nelson M.A."/>
            <person name="Werner-Washburne M."/>
            <person name="Selitrennikoff C.P."/>
            <person name="Kinsey J.A."/>
            <person name="Braun E.L."/>
            <person name="Zelter A."/>
            <person name="Schulte U."/>
            <person name="Kothe G.O."/>
            <person name="Jedd G."/>
            <person name="Mewes W."/>
            <person name="Staben C."/>
            <person name="Marcotte E."/>
            <person name="Greenberg D."/>
            <person name="Roy A."/>
            <person name="Foley K."/>
            <person name="Naylor J."/>
            <person name="Stange-Thomann N."/>
            <person name="Barrett R."/>
            <person name="Gnerre S."/>
            <person name="Kamal M."/>
            <person name="Kamvysselis M."/>
            <person name="Mauceli E."/>
            <person name="Bielke C."/>
            <person name="Rudd S."/>
            <person name="Frishman D."/>
            <person name="Krystofova S."/>
            <person name="Rasmussen C."/>
            <person name="Metzenberg R.L."/>
            <person name="Perkins D.D."/>
            <person name="Kroken S."/>
            <person name="Cogoni C."/>
            <person name="Macino G."/>
            <person name="Catcheside D."/>
            <person name="Li W."/>
            <person name="Pratt R.J."/>
            <person name="Osmani S.A."/>
            <person name="DeSouza C.P."/>
            <person name="Glass L."/>
            <person name="Orbach M.J."/>
            <person name="Berglund J.A."/>
            <person name="Voelker R."/>
            <person name="Yarden O."/>
            <person name="Plamann M."/>
            <person name="Seiler S."/>
            <person name="Dunlap J."/>
            <person name="Radford A."/>
            <person name="Aramayo R."/>
            <person name="Natvig D.O."/>
            <person name="Alex L.A."/>
            <person name="Mannhaupt G."/>
            <person name="Ebbole D.J."/>
            <person name="Freitag M."/>
            <person name="Paulsen I."/>
            <person name="Sachs M.S."/>
            <person name="Lander E.S."/>
            <person name="Nusbaum C."/>
            <person name="Birren B."/>
        </authorList>
    </citation>
    <scope>NUCLEOTIDE SEQUENCE [LARGE SCALE GENOMIC DNA]</scope>
    <source>
        <strain evidence="3">ATCC 24698 / 74-OR23-1A / CBS 708.71 / DSM 1257 / FGSC 987</strain>
    </source>
</reference>
<dbReference type="RefSeq" id="XP_959851.1">
    <property type="nucleotide sequence ID" value="XM_954758.1"/>
</dbReference>
<evidence type="ECO:0000256" key="1">
    <source>
        <dbReference type="SAM" id="MobiDB-lite"/>
    </source>
</evidence>
<feature type="region of interest" description="Disordered" evidence="1">
    <location>
        <begin position="41"/>
        <end position="79"/>
    </location>
</feature>
<dbReference type="VEuPathDB" id="FungiDB:NCU05860"/>
<evidence type="ECO:0000313" key="3">
    <source>
        <dbReference type="Proteomes" id="UP000001805"/>
    </source>
</evidence>
<accession>Q7S548</accession>